<proteinExistence type="predicted"/>
<dbReference type="Pfam" id="PF13560">
    <property type="entry name" value="HTH_31"/>
    <property type="match status" value="1"/>
</dbReference>
<gene>
    <name evidence="3" type="ORF">GCM10009654_14720</name>
</gene>
<dbReference type="SUPFAM" id="SSF47413">
    <property type="entry name" value="lambda repressor-like DNA-binding domains"/>
    <property type="match status" value="1"/>
</dbReference>
<evidence type="ECO:0000313" key="4">
    <source>
        <dbReference type="Proteomes" id="UP001501371"/>
    </source>
</evidence>
<accession>A0ABN1UMX9</accession>
<evidence type="ECO:0000259" key="2">
    <source>
        <dbReference type="PROSITE" id="PS50943"/>
    </source>
</evidence>
<dbReference type="PANTHER" id="PTHR35010">
    <property type="entry name" value="BLL4672 PROTEIN-RELATED"/>
    <property type="match status" value="1"/>
</dbReference>
<dbReference type="Gene3D" id="1.10.260.40">
    <property type="entry name" value="lambda repressor-like DNA-binding domains"/>
    <property type="match status" value="1"/>
</dbReference>
<feature type="domain" description="HTH cro/C1-type" evidence="2">
    <location>
        <begin position="37"/>
        <end position="93"/>
    </location>
</feature>
<feature type="compositionally biased region" description="Acidic residues" evidence="1">
    <location>
        <begin position="9"/>
        <end position="24"/>
    </location>
</feature>
<name>A0ABN1UMX9_9ACTN</name>
<dbReference type="EMBL" id="BAAAKV010000010">
    <property type="protein sequence ID" value="GAA1159634.1"/>
    <property type="molecule type" value="Genomic_DNA"/>
</dbReference>
<dbReference type="RefSeq" id="WP_344271879.1">
    <property type="nucleotide sequence ID" value="NZ_BAAAKV010000010.1"/>
</dbReference>
<comment type="caution">
    <text evidence="3">The sequence shown here is derived from an EMBL/GenBank/DDBJ whole genome shotgun (WGS) entry which is preliminary data.</text>
</comment>
<dbReference type="Proteomes" id="UP001501371">
    <property type="component" value="Unassembled WGS sequence"/>
</dbReference>
<reference evidence="3 4" key="1">
    <citation type="journal article" date="2019" name="Int. J. Syst. Evol. Microbiol.">
        <title>The Global Catalogue of Microorganisms (GCM) 10K type strain sequencing project: providing services to taxonomists for standard genome sequencing and annotation.</title>
        <authorList>
            <consortium name="The Broad Institute Genomics Platform"/>
            <consortium name="The Broad Institute Genome Sequencing Center for Infectious Disease"/>
            <person name="Wu L."/>
            <person name="Ma J."/>
        </authorList>
    </citation>
    <scope>NUCLEOTIDE SEQUENCE [LARGE SCALE GENOMIC DNA]</scope>
    <source>
        <strain evidence="3 4">JCM 12696</strain>
    </source>
</reference>
<sequence>MVTDANGPDPDDTEGTEIPSEAEDAVSKEHMEFGIVLRRWRTAAGQTQLVVARALKLGERTYRKIERGERPPRFKREQCENLARLLDLDKHERHVLLLYNVGTALPPTPRRDHPELDWRLRLLINRQMPSPAYLCDPNWNILAYNEAMAQWWPWVTEPDANLMKWALLSPAARTQFHDWTQHVSIYVHMLKFALAAPGDHNELLKLIQEVRKDPHVRHACMMDSELIETRDGHVFRMSVPALAGETIEVVSHVLRPAGMPDCRLVVLTRVENDERDGSSGESGSDVGSHQRMGVEADPQRGGAVPVLMNSPQTRHARRQVSSSRPVRSCP</sequence>
<feature type="compositionally biased region" description="Low complexity" evidence="1">
    <location>
        <begin position="319"/>
        <end position="330"/>
    </location>
</feature>
<dbReference type="PROSITE" id="PS50943">
    <property type="entry name" value="HTH_CROC1"/>
    <property type="match status" value="1"/>
</dbReference>
<dbReference type="InterPro" id="IPR001387">
    <property type="entry name" value="Cro/C1-type_HTH"/>
</dbReference>
<feature type="region of interest" description="Disordered" evidence="1">
    <location>
        <begin position="272"/>
        <end position="330"/>
    </location>
</feature>
<dbReference type="PANTHER" id="PTHR35010:SF2">
    <property type="entry name" value="BLL4672 PROTEIN"/>
    <property type="match status" value="1"/>
</dbReference>
<dbReference type="CDD" id="cd00093">
    <property type="entry name" value="HTH_XRE"/>
    <property type="match status" value="1"/>
</dbReference>
<dbReference type="InterPro" id="IPR010982">
    <property type="entry name" value="Lambda_DNA-bd_dom_sf"/>
</dbReference>
<evidence type="ECO:0000256" key="1">
    <source>
        <dbReference type="SAM" id="MobiDB-lite"/>
    </source>
</evidence>
<organism evidence="3 4">
    <name type="scientific">Streptomyces hebeiensis</name>
    <dbReference type="NCBI Taxonomy" id="229486"/>
    <lineage>
        <taxon>Bacteria</taxon>
        <taxon>Bacillati</taxon>
        <taxon>Actinomycetota</taxon>
        <taxon>Actinomycetes</taxon>
        <taxon>Kitasatosporales</taxon>
        <taxon>Streptomycetaceae</taxon>
        <taxon>Streptomyces</taxon>
    </lineage>
</organism>
<dbReference type="Gene3D" id="3.30.450.180">
    <property type="match status" value="1"/>
</dbReference>
<protein>
    <recommendedName>
        <fullName evidence="2">HTH cro/C1-type domain-containing protein</fullName>
    </recommendedName>
</protein>
<dbReference type="SMART" id="SM00530">
    <property type="entry name" value="HTH_XRE"/>
    <property type="match status" value="1"/>
</dbReference>
<feature type="region of interest" description="Disordered" evidence="1">
    <location>
        <begin position="1"/>
        <end position="25"/>
    </location>
</feature>
<evidence type="ECO:0000313" key="3">
    <source>
        <dbReference type="EMBL" id="GAA1159634.1"/>
    </source>
</evidence>
<dbReference type="Pfam" id="PF17765">
    <property type="entry name" value="MLTR_LBD"/>
    <property type="match status" value="1"/>
</dbReference>
<dbReference type="InterPro" id="IPR041413">
    <property type="entry name" value="MLTR_LBD"/>
</dbReference>
<keyword evidence="4" id="KW-1185">Reference proteome</keyword>